<dbReference type="PANTHER" id="PTHR46663:SF3">
    <property type="entry name" value="SLL0267 PROTEIN"/>
    <property type="match status" value="1"/>
</dbReference>
<organism evidence="3">
    <name type="scientific">mine drainage metagenome</name>
    <dbReference type="NCBI Taxonomy" id="410659"/>
    <lineage>
        <taxon>unclassified sequences</taxon>
        <taxon>metagenomes</taxon>
        <taxon>ecological metagenomes</taxon>
    </lineage>
</organism>
<dbReference type="InterPro" id="IPR000014">
    <property type="entry name" value="PAS"/>
</dbReference>
<dbReference type="InterPro" id="IPR000160">
    <property type="entry name" value="GGDEF_dom"/>
</dbReference>
<dbReference type="PROSITE" id="PS50112">
    <property type="entry name" value="PAS"/>
    <property type="match status" value="2"/>
</dbReference>
<protein>
    <submittedName>
        <fullName evidence="3">Putative diguanylate cyclase YeaP</fullName>
        <ecNumber evidence="3">2.7.7.65</ecNumber>
    </submittedName>
</protein>
<dbReference type="InterPro" id="IPR029787">
    <property type="entry name" value="Nucleotide_cyclase"/>
</dbReference>
<dbReference type="GO" id="GO:0006355">
    <property type="term" value="P:regulation of DNA-templated transcription"/>
    <property type="evidence" value="ECO:0007669"/>
    <property type="project" value="InterPro"/>
</dbReference>
<keyword evidence="3" id="KW-0808">Transferase</keyword>
<feature type="domain" description="PAS" evidence="1">
    <location>
        <begin position="146"/>
        <end position="203"/>
    </location>
</feature>
<dbReference type="NCBIfam" id="TIGR00254">
    <property type="entry name" value="GGDEF"/>
    <property type="match status" value="1"/>
</dbReference>
<dbReference type="Gene3D" id="3.30.450.20">
    <property type="entry name" value="PAS domain"/>
    <property type="match status" value="2"/>
</dbReference>
<evidence type="ECO:0000259" key="2">
    <source>
        <dbReference type="PROSITE" id="PS50887"/>
    </source>
</evidence>
<keyword evidence="3" id="KW-0548">Nucleotidyltransferase</keyword>
<dbReference type="PANTHER" id="PTHR46663">
    <property type="entry name" value="DIGUANYLATE CYCLASE DGCT-RELATED"/>
    <property type="match status" value="1"/>
</dbReference>
<dbReference type="Pfam" id="PF00989">
    <property type="entry name" value="PAS"/>
    <property type="match status" value="1"/>
</dbReference>
<dbReference type="AlphaFoldDB" id="A0A1J5R4U2"/>
<evidence type="ECO:0000313" key="3">
    <source>
        <dbReference type="EMBL" id="OIQ90992.1"/>
    </source>
</evidence>
<dbReference type="InterPro" id="IPR035965">
    <property type="entry name" value="PAS-like_dom_sf"/>
</dbReference>
<feature type="domain" description="GGDEF" evidence="2">
    <location>
        <begin position="305"/>
        <end position="442"/>
    </location>
</feature>
<accession>A0A1J5R4U2</accession>
<dbReference type="InterPro" id="IPR013656">
    <property type="entry name" value="PAS_4"/>
</dbReference>
<dbReference type="Gene3D" id="3.30.70.270">
    <property type="match status" value="1"/>
</dbReference>
<sequence>MDRKRADVDPLHGLTEQPGTALAARIVDAAPVVILILDGDGRIVYFNGHFERLSGWALDEVRGAEWVERFIPQRLRAEIVELRRRVLRGQRNRGHVNPVLTRDGREIEIEWHDQRLSDAQDARQGLVAVGIDVSQRERAVREMQLSEEGYRSVVETMPDGFWVVDLDGRLREVNDEYCRMSGYARAELIGAGIWLVEAIEDADATAAHIARVERQGFDRFESLHRRRDGNLWPVEVTVRMNPALRRQFVFIRDLSAIKAAEAERLAAEQAMRHMAFHDALTQLPNRRLLADRTAQVRAALARDGGHGGLLFVDLDDFKRINDRHGHDAGDALLVEVAKRLKGAVRAHDTVARIGGDEFVVMLAQLPAERAAAGAALDDVAAKLEQAIAAPVRLGRRVLRCRASLGGTLFGAQDDLDAILARADAEMYAAKETRQRAADEMPPA</sequence>
<reference evidence="3" key="1">
    <citation type="submission" date="2016-10" db="EMBL/GenBank/DDBJ databases">
        <title>Sequence of Gallionella enrichment culture.</title>
        <authorList>
            <person name="Poehlein A."/>
            <person name="Muehling M."/>
            <person name="Daniel R."/>
        </authorList>
    </citation>
    <scope>NUCLEOTIDE SEQUENCE</scope>
</reference>
<dbReference type="GO" id="GO:0052621">
    <property type="term" value="F:diguanylate cyclase activity"/>
    <property type="evidence" value="ECO:0007669"/>
    <property type="project" value="UniProtKB-EC"/>
</dbReference>
<dbReference type="SMART" id="SM00267">
    <property type="entry name" value="GGDEF"/>
    <property type="match status" value="1"/>
</dbReference>
<dbReference type="SUPFAM" id="SSF55785">
    <property type="entry name" value="PYP-like sensor domain (PAS domain)"/>
    <property type="match status" value="2"/>
</dbReference>
<dbReference type="EMBL" id="MLJW01000273">
    <property type="protein sequence ID" value="OIQ90992.1"/>
    <property type="molecule type" value="Genomic_DNA"/>
</dbReference>
<dbReference type="CDD" id="cd01949">
    <property type="entry name" value="GGDEF"/>
    <property type="match status" value="1"/>
</dbReference>
<gene>
    <name evidence="3" type="primary">yeaP_6</name>
    <name evidence="3" type="ORF">GALL_270710</name>
</gene>
<dbReference type="SUPFAM" id="SSF55073">
    <property type="entry name" value="Nucleotide cyclase"/>
    <property type="match status" value="1"/>
</dbReference>
<feature type="domain" description="PAS" evidence="1">
    <location>
        <begin position="19"/>
        <end position="90"/>
    </location>
</feature>
<dbReference type="InterPro" id="IPR043128">
    <property type="entry name" value="Rev_trsase/Diguanyl_cyclase"/>
</dbReference>
<dbReference type="EC" id="2.7.7.65" evidence="3"/>
<dbReference type="CDD" id="cd00130">
    <property type="entry name" value="PAS"/>
    <property type="match status" value="2"/>
</dbReference>
<proteinExistence type="predicted"/>
<comment type="caution">
    <text evidence="3">The sequence shown here is derived from an EMBL/GenBank/DDBJ whole genome shotgun (WGS) entry which is preliminary data.</text>
</comment>
<dbReference type="InterPro" id="IPR013767">
    <property type="entry name" value="PAS_fold"/>
</dbReference>
<dbReference type="Pfam" id="PF00990">
    <property type="entry name" value="GGDEF"/>
    <property type="match status" value="1"/>
</dbReference>
<dbReference type="NCBIfam" id="TIGR00229">
    <property type="entry name" value="sensory_box"/>
    <property type="match status" value="2"/>
</dbReference>
<dbReference type="Pfam" id="PF08448">
    <property type="entry name" value="PAS_4"/>
    <property type="match status" value="1"/>
</dbReference>
<dbReference type="PROSITE" id="PS50887">
    <property type="entry name" value="GGDEF"/>
    <property type="match status" value="1"/>
</dbReference>
<name>A0A1J5R4U2_9ZZZZ</name>
<dbReference type="SMART" id="SM00091">
    <property type="entry name" value="PAS"/>
    <property type="match status" value="2"/>
</dbReference>
<evidence type="ECO:0000259" key="1">
    <source>
        <dbReference type="PROSITE" id="PS50112"/>
    </source>
</evidence>
<dbReference type="InterPro" id="IPR052163">
    <property type="entry name" value="DGC-Regulatory_Protein"/>
</dbReference>